<dbReference type="InterPro" id="IPR013320">
    <property type="entry name" value="ConA-like_dom_sf"/>
</dbReference>
<evidence type="ECO:0000313" key="5">
    <source>
        <dbReference type="Proteomes" id="UP001146793"/>
    </source>
</evidence>
<dbReference type="SUPFAM" id="SSF57845">
    <property type="entry name" value="B-box zinc-binding domain"/>
    <property type="match status" value="1"/>
</dbReference>
<dbReference type="CDD" id="cd19757">
    <property type="entry name" value="Bbox1"/>
    <property type="match status" value="1"/>
</dbReference>
<reference evidence="4" key="1">
    <citation type="submission" date="2022-08" db="EMBL/GenBank/DDBJ databases">
        <title>Novel sulphate-reducing endosymbionts in the free-living metamonad Anaeramoeba.</title>
        <authorList>
            <person name="Jerlstrom-Hultqvist J."/>
            <person name="Cepicka I."/>
            <person name="Gallot-Lavallee L."/>
            <person name="Salas-Leiva D."/>
            <person name="Curtis B.A."/>
            <person name="Zahonova K."/>
            <person name="Pipaliya S."/>
            <person name="Dacks J."/>
            <person name="Roger A.J."/>
        </authorList>
    </citation>
    <scope>NUCLEOTIDE SEQUENCE</scope>
    <source>
        <strain evidence="4">Busselton2</strain>
    </source>
</reference>
<dbReference type="SUPFAM" id="SSF49899">
    <property type="entry name" value="Concanavalin A-like lectins/glucanases"/>
    <property type="match status" value="1"/>
</dbReference>
<accession>A0AAV7ZXD4</accession>
<dbReference type="GO" id="GO:0008270">
    <property type="term" value="F:zinc ion binding"/>
    <property type="evidence" value="ECO:0007669"/>
    <property type="project" value="UniProtKB-KW"/>
</dbReference>
<evidence type="ECO:0000313" key="4">
    <source>
        <dbReference type="EMBL" id="KAJ3446624.1"/>
    </source>
</evidence>
<comment type="caution">
    <text evidence="4">The sequence shown here is derived from an EMBL/GenBank/DDBJ whole genome shotgun (WGS) entry which is preliminary data.</text>
</comment>
<dbReference type="Proteomes" id="UP001146793">
    <property type="component" value="Unassembled WGS sequence"/>
</dbReference>
<keyword evidence="2" id="KW-0175">Coiled coil</keyword>
<dbReference type="AlphaFoldDB" id="A0AAV7ZXD4"/>
<proteinExistence type="predicted"/>
<dbReference type="EMBL" id="JANTQA010000020">
    <property type="protein sequence ID" value="KAJ3446624.1"/>
    <property type="molecule type" value="Genomic_DNA"/>
</dbReference>
<dbReference type="CDD" id="cd19756">
    <property type="entry name" value="Bbox2"/>
    <property type="match status" value="1"/>
</dbReference>
<dbReference type="PANTHER" id="PTHR24103">
    <property type="entry name" value="E3 UBIQUITIN-PROTEIN LIGASE TRIM"/>
    <property type="match status" value="1"/>
</dbReference>
<dbReference type="InterPro" id="IPR000315">
    <property type="entry name" value="Znf_B-box"/>
</dbReference>
<keyword evidence="1" id="KW-0479">Metal-binding</keyword>
<feature type="coiled-coil region" evidence="2">
    <location>
        <begin position="147"/>
        <end position="231"/>
    </location>
</feature>
<dbReference type="InterPro" id="IPR043136">
    <property type="entry name" value="B30.2/SPRY_sf"/>
</dbReference>
<feature type="domain" description="B box-type" evidence="3">
    <location>
        <begin position="74"/>
        <end position="108"/>
    </location>
</feature>
<name>A0AAV7ZXD4_9EUKA</name>
<sequence length="478" mass="56401">MMYPIQLITNEDVGSNFPTNHETKDHCWVCKNDLIKYYCPLCKIQICEKCNTELHPTEYITNFHKVQLVSDLRKTKPYCQDHVQEMEFYCKKDNKFVCKKCDCTLVHKDSIISMKNSNDFFLKTLQTNFPSVNKISKQNQKNIIYIEKQLDHINKNYKLEIERLVEEKKNIKNLINQLIASKIDQINDSLKHKIKFLTPLLKERKKLSKKLKQNLLENEKLTQEIEKLQQFPILYLNYSQNIQNSNNFIQYQKTIPQNVSVPSTFEKRFSFDRIKKQIQKNMSGEDNELLKKKVKKIQIPQNPTLFRSIFVEKGVEVGNNCRTIKFKKGNYAVGDTIYYKGMHYIKLKMNKIAKPFKNTNYIQIGVINSSKRSNCIQGRDLLTKNDLYWIETYWDNGLSSYKGKGNIYKLKDLKIEWGNPIETNDIITIKLDMDKKKMSIMHNQKDFGVVWKMLPDTVSLFIQTRAFLAFGNQITLID</sequence>
<dbReference type="Gene3D" id="2.60.120.920">
    <property type="match status" value="1"/>
</dbReference>
<gene>
    <name evidence="4" type="ORF">M0812_08436</name>
</gene>
<keyword evidence="1" id="KW-0862">Zinc</keyword>
<feature type="domain" description="B box-type" evidence="3">
    <location>
        <begin position="22"/>
        <end position="69"/>
    </location>
</feature>
<evidence type="ECO:0000259" key="3">
    <source>
        <dbReference type="PROSITE" id="PS50119"/>
    </source>
</evidence>
<dbReference type="InterPro" id="IPR050143">
    <property type="entry name" value="TRIM/RBCC"/>
</dbReference>
<organism evidence="4 5">
    <name type="scientific">Anaeramoeba flamelloides</name>
    <dbReference type="NCBI Taxonomy" id="1746091"/>
    <lineage>
        <taxon>Eukaryota</taxon>
        <taxon>Metamonada</taxon>
        <taxon>Anaeramoebidae</taxon>
        <taxon>Anaeramoeba</taxon>
    </lineage>
</organism>
<dbReference type="PROSITE" id="PS50119">
    <property type="entry name" value="ZF_BBOX"/>
    <property type="match status" value="2"/>
</dbReference>
<keyword evidence="1" id="KW-0863">Zinc-finger</keyword>
<protein>
    <recommendedName>
        <fullName evidence="3">B box-type domain-containing protein</fullName>
    </recommendedName>
</protein>
<evidence type="ECO:0000256" key="1">
    <source>
        <dbReference type="PROSITE-ProRule" id="PRU00024"/>
    </source>
</evidence>
<evidence type="ECO:0000256" key="2">
    <source>
        <dbReference type="SAM" id="Coils"/>
    </source>
</evidence>
<dbReference type="Gene3D" id="3.30.160.60">
    <property type="entry name" value="Classic Zinc Finger"/>
    <property type="match status" value="1"/>
</dbReference>